<dbReference type="PANTHER" id="PTHR12737">
    <property type="entry name" value="DIMETHYLARGININE DIMETHYLAMINOHYDROLASE"/>
    <property type="match status" value="1"/>
</dbReference>
<name>A0ABQ0SNI5_9BACL</name>
<evidence type="ECO:0000313" key="4">
    <source>
        <dbReference type="Proteomes" id="UP000317180"/>
    </source>
</evidence>
<dbReference type="InterPro" id="IPR033199">
    <property type="entry name" value="DDAH-like"/>
</dbReference>
<organism evidence="3 4">
    <name type="scientific">Brevibacillus agri</name>
    <dbReference type="NCBI Taxonomy" id="51101"/>
    <lineage>
        <taxon>Bacteria</taxon>
        <taxon>Bacillati</taxon>
        <taxon>Bacillota</taxon>
        <taxon>Bacilli</taxon>
        <taxon>Bacillales</taxon>
        <taxon>Paenibacillaceae</taxon>
        <taxon>Brevibacillus</taxon>
    </lineage>
</organism>
<dbReference type="EMBL" id="BJOD01000013">
    <property type="protein sequence ID" value="GED25444.1"/>
    <property type="molecule type" value="Genomic_DNA"/>
</dbReference>
<protein>
    <submittedName>
        <fullName evidence="3">Dimethylargininase</fullName>
    </submittedName>
</protein>
<dbReference type="Gene3D" id="3.75.10.10">
    <property type="entry name" value="L-arginine/glycine Amidinotransferase, Chain A"/>
    <property type="match status" value="1"/>
</dbReference>
<sequence length="290" mass="32656">MRKRFQAKPVRLNGSGHLNDLQISRMISKKEGRTTIMRFSRAIVRKPGQSYVNGLTTSDLGKPDYALALKQHAAYIEALKQAGLEVTVLEADERFPDSTFVEDTAVLTEKCAVITNPGAESRNGEIEDMKQVLPRFFDTIEYIQAPGFLDGGDVMQVENHFYVGLSTRTNEEGAKQFRDILSKYGYEVTIVPLKEFFHLKTGIAYLGNNTLVLAGEFIDSPVFKDYKHLIVEKEAEYSANCIHINDYVIIPKGYDSTKKQITDAGYQVIELEMSEFQKQDGGLSCLSLRF</sequence>
<evidence type="ECO:0000313" key="3">
    <source>
        <dbReference type="EMBL" id="GED25444.1"/>
    </source>
</evidence>
<comment type="caution">
    <text evidence="3">The sequence shown here is derived from an EMBL/GenBank/DDBJ whole genome shotgun (WGS) entry which is preliminary data.</text>
</comment>
<evidence type="ECO:0000256" key="2">
    <source>
        <dbReference type="ARBA" id="ARBA00022801"/>
    </source>
</evidence>
<proteinExistence type="inferred from homology"/>
<dbReference type="PANTHER" id="PTHR12737:SF9">
    <property type="entry name" value="DIMETHYLARGININASE"/>
    <property type="match status" value="1"/>
</dbReference>
<dbReference type="SUPFAM" id="SSF55909">
    <property type="entry name" value="Pentein"/>
    <property type="match status" value="1"/>
</dbReference>
<reference evidence="3 4" key="1">
    <citation type="submission" date="2019-06" db="EMBL/GenBank/DDBJ databases">
        <title>Whole genome shotgun sequence of Brevibacillus agri NBRC 15538.</title>
        <authorList>
            <person name="Hosoyama A."/>
            <person name="Uohara A."/>
            <person name="Ohji S."/>
            <person name="Ichikawa N."/>
        </authorList>
    </citation>
    <scope>NUCLEOTIDE SEQUENCE [LARGE SCALE GENOMIC DNA]</scope>
    <source>
        <strain evidence="3 4">NBRC 15538</strain>
    </source>
</reference>
<comment type="similarity">
    <text evidence="1">Belongs to the DDAH family.</text>
</comment>
<keyword evidence="4" id="KW-1185">Reference proteome</keyword>
<evidence type="ECO:0000256" key="1">
    <source>
        <dbReference type="ARBA" id="ARBA00008532"/>
    </source>
</evidence>
<dbReference type="Proteomes" id="UP000317180">
    <property type="component" value="Unassembled WGS sequence"/>
</dbReference>
<dbReference type="Pfam" id="PF19420">
    <property type="entry name" value="DDAH_eukar"/>
    <property type="match status" value="1"/>
</dbReference>
<gene>
    <name evidence="3" type="ORF">BAG01nite_15460</name>
</gene>
<keyword evidence="2" id="KW-0378">Hydrolase</keyword>
<accession>A0ABQ0SNI5</accession>